<dbReference type="PANTHER" id="PTHR15004:SF0">
    <property type="entry name" value="GLUTAMYL-TRNA(GLN) AMIDOTRANSFERASE SUBUNIT C, MITOCHONDRIAL"/>
    <property type="match status" value="1"/>
</dbReference>
<dbReference type="PANTHER" id="PTHR15004">
    <property type="entry name" value="GLUTAMYL-TRNA(GLN) AMIDOTRANSFERASE SUBUNIT C, MITOCHONDRIAL"/>
    <property type="match status" value="1"/>
</dbReference>
<reference evidence="2 3" key="1">
    <citation type="journal article" date="2011" name="J. Gen. Appl. Microbiol.">
        <title>Draft genome sequencing of the enigmatic yeast Saitoella complicata.</title>
        <authorList>
            <person name="Nishida H."/>
            <person name="Hamamoto M."/>
            <person name="Sugiyama J."/>
        </authorList>
    </citation>
    <scope>NUCLEOTIDE SEQUENCE [LARGE SCALE GENOMIC DNA]</scope>
    <source>
        <strain evidence="2 3">NRRL Y-17804</strain>
    </source>
</reference>
<keyword evidence="3" id="KW-1185">Reference proteome</keyword>
<evidence type="ECO:0000259" key="1">
    <source>
        <dbReference type="Pfam" id="PF20978"/>
    </source>
</evidence>
<dbReference type="GO" id="GO:0070681">
    <property type="term" value="P:glutaminyl-tRNAGln biosynthesis via transamidation"/>
    <property type="evidence" value="ECO:0007669"/>
    <property type="project" value="TreeGrafter"/>
</dbReference>
<protein>
    <recommendedName>
        <fullName evidence="1">Glutamyl-tRNA amidotransferase complex subunit Gta3 domain-containing protein</fullName>
    </recommendedName>
</protein>
<comment type="caution">
    <text evidence="2">The sequence shown here is derived from an EMBL/GenBank/DDBJ whole genome shotgun (WGS) entry which is preliminary data.</text>
</comment>
<dbReference type="Proteomes" id="UP000033140">
    <property type="component" value="Unassembled WGS sequence"/>
</dbReference>
<dbReference type="GO" id="GO:0005739">
    <property type="term" value="C:mitochondrion"/>
    <property type="evidence" value="ECO:0007669"/>
    <property type="project" value="TreeGrafter"/>
</dbReference>
<name>A0A0E9NAA0_SAICN</name>
<dbReference type="InterPro" id="IPR036113">
    <property type="entry name" value="Asp/Glu-ADT_sf_sub_c"/>
</dbReference>
<dbReference type="AlphaFoldDB" id="A0A0E9NAA0"/>
<reference evidence="2 3" key="2">
    <citation type="journal article" date="2014" name="J. Gen. Appl. Microbiol.">
        <title>The early diverging ascomycetous budding yeast Saitoella complicata has three histone deacetylases belonging to the Clr6, Hos2, and Rpd3 lineages.</title>
        <authorList>
            <person name="Nishida H."/>
            <person name="Matsumoto T."/>
            <person name="Kondo S."/>
            <person name="Hamamoto M."/>
            <person name="Yoshikawa H."/>
        </authorList>
    </citation>
    <scope>NUCLEOTIDE SEQUENCE [LARGE SCALE GENOMIC DNA]</scope>
    <source>
        <strain evidence="2 3">NRRL Y-17804</strain>
    </source>
</reference>
<proteinExistence type="predicted"/>
<dbReference type="InterPro" id="IPR049545">
    <property type="entry name" value="Gta3_dom"/>
</dbReference>
<dbReference type="GO" id="GO:0030956">
    <property type="term" value="C:glutamyl-tRNA(Gln) amidotransferase complex"/>
    <property type="evidence" value="ECO:0007669"/>
    <property type="project" value="TreeGrafter"/>
</dbReference>
<dbReference type="GO" id="GO:0006450">
    <property type="term" value="P:regulation of translational fidelity"/>
    <property type="evidence" value="ECO:0007669"/>
    <property type="project" value="InterPro"/>
</dbReference>
<evidence type="ECO:0000313" key="3">
    <source>
        <dbReference type="Proteomes" id="UP000033140"/>
    </source>
</evidence>
<feature type="domain" description="Glutamyl-tRNA amidotransferase complex subunit Gta3" evidence="1">
    <location>
        <begin position="58"/>
        <end position="110"/>
    </location>
</feature>
<dbReference type="Pfam" id="PF20978">
    <property type="entry name" value="Gta3"/>
    <property type="match status" value="1"/>
</dbReference>
<gene>
    <name evidence="2" type="ORF">G7K_0562-t1</name>
</gene>
<dbReference type="EMBL" id="BACD03000003">
    <property type="protein sequence ID" value="GAO46330.1"/>
    <property type="molecule type" value="Genomic_DNA"/>
</dbReference>
<dbReference type="SUPFAM" id="SSF141000">
    <property type="entry name" value="Glu-tRNAGln amidotransferase C subunit"/>
    <property type="match status" value="1"/>
</dbReference>
<dbReference type="InterPro" id="IPR003837">
    <property type="entry name" value="GatC"/>
</dbReference>
<evidence type="ECO:0000313" key="2">
    <source>
        <dbReference type="EMBL" id="GAO46330.1"/>
    </source>
</evidence>
<dbReference type="OMA" id="AQHWEIL"/>
<reference evidence="2 3" key="3">
    <citation type="journal article" date="2015" name="Genome Announc.">
        <title>Draft Genome Sequence of the Archiascomycetous Yeast Saitoella complicata.</title>
        <authorList>
            <person name="Yamauchi K."/>
            <person name="Kondo S."/>
            <person name="Hamamoto M."/>
            <person name="Takahashi Y."/>
            <person name="Ogura Y."/>
            <person name="Hayashi T."/>
            <person name="Nishida H."/>
        </authorList>
    </citation>
    <scope>NUCLEOTIDE SEQUENCE [LARGE SCALE GENOMIC DNA]</scope>
    <source>
        <strain evidence="2 3">NRRL Y-17804</strain>
    </source>
</reference>
<dbReference type="GO" id="GO:0032543">
    <property type="term" value="P:mitochondrial translation"/>
    <property type="evidence" value="ECO:0007669"/>
    <property type="project" value="TreeGrafter"/>
</dbReference>
<accession>A0A0E9NAA0</accession>
<sequence>MAITSQTARAFFRTSYSRSFLLCSGTRQLTTATTATSLPKPTWSVSSLLPDDAAPISSEITPERLRHLLKLAALSPPKDHEAESRMLKDLSDQLHFVKHVQQCDTTGVEPMAGIHAPFQGTGEFAGEEGVEVTFEQAEAAGKAAYGEGDEMLSWDPVKVAQKMEGRYYVVEGGLVREEEQQ</sequence>
<organism evidence="2 3">
    <name type="scientific">Saitoella complicata (strain BCRC 22490 / CBS 7301 / JCM 7358 / NBRC 10748 / NRRL Y-17804)</name>
    <dbReference type="NCBI Taxonomy" id="698492"/>
    <lineage>
        <taxon>Eukaryota</taxon>
        <taxon>Fungi</taxon>
        <taxon>Dikarya</taxon>
        <taxon>Ascomycota</taxon>
        <taxon>Taphrinomycotina</taxon>
        <taxon>Taphrinomycotina incertae sedis</taxon>
        <taxon>Saitoella</taxon>
    </lineage>
</organism>